<dbReference type="PANTHER" id="PTHR22801:SF63">
    <property type="entry name" value="C-TYPE LECTIN DOMAIN-CONTAINING PROTEIN"/>
    <property type="match status" value="1"/>
</dbReference>
<feature type="domain" description="C-type lectin" evidence="2">
    <location>
        <begin position="1"/>
        <end position="95"/>
    </location>
</feature>
<dbReference type="PROSITE" id="PS00615">
    <property type="entry name" value="C_TYPE_LECTIN_1"/>
    <property type="match status" value="1"/>
</dbReference>
<keyword evidence="4" id="KW-1185">Reference proteome</keyword>
<accession>A0AAV2HN96</accession>
<name>A0AAV2HN96_LYMST</name>
<dbReference type="InterPro" id="IPR050801">
    <property type="entry name" value="Ca-Dep_Lectins_ImmuneDev"/>
</dbReference>
<comment type="caution">
    <text evidence="3">The sequence shown here is derived from an EMBL/GenBank/DDBJ whole genome shotgun (WGS) entry which is preliminary data.</text>
</comment>
<evidence type="ECO:0000313" key="3">
    <source>
        <dbReference type="EMBL" id="CAL1534940.1"/>
    </source>
</evidence>
<dbReference type="PANTHER" id="PTHR22801">
    <property type="entry name" value="LITHOSTATHINE"/>
    <property type="match status" value="1"/>
</dbReference>
<sequence>MMVDNIEKLQFLDNYTSTHNIYRIWIGLDDMATESVYMWSDQTQANMSEILTLFIQGEPNNDLGIEDCVEFRRKSKSASGLNDTPCDYYRPFICEHVV</sequence>
<dbReference type="Pfam" id="PF00059">
    <property type="entry name" value="Lectin_C"/>
    <property type="match status" value="1"/>
</dbReference>
<dbReference type="CDD" id="cd00037">
    <property type="entry name" value="CLECT"/>
    <property type="match status" value="1"/>
</dbReference>
<gene>
    <name evidence="3" type="ORF">GSLYS_00008900001</name>
</gene>
<dbReference type="AlphaFoldDB" id="A0AAV2HN96"/>
<dbReference type="InterPro" id="IPR016186">
    <property type="entry name" value="C-type_lectin-like/link_sf"/>
</dbReference>
<organism evidence="3 4">
    <name type="scientific">Lymnaea stagnalis</name>
    <name type="common">Great pond snail</name>
    <name type="synonym">Helix stagnalis</name>
    <dbReference type="NCBI Taxonomy" id="6523"/>
    <lineage>
        <taxon>Eukaryota</taxon>
        <taxon>Metazoa</taxon>
        <taxon>Spiralia</taxon>
        <taxon>Lophotrochozoa</taxon>
        <taxon>Mollusca</taxon>
        <taxon>Gastropoda</taxon>
        <taxon>Heterobranchia</taxon>
        <taxon>Euthyneura</taxon>
        <taxon>Panpulmonata</taxon>
        <taxon>Hygrophila</taxon>
        <taxon>Lymnaeoidea</taxon>
        <taxon>Lymnaeidae</taxon>
        <taxon>Lymnaea</taxon>
    </lineage>
</organism>
<dbReference type="Gene3D" id="3.10.100.10">
    <property type="entry name" value="Mannose-Binding Protein A, subunit A"/>
    <property type="match status" value="1"/>
</dbReference>
<dbReference type="Proteomes" id="UP001497497">
    <property type="component" value="Unassembled WGS sequence"/>
</dbReference>
<evidence type="ECO:0000259" key="2">
    <source>
        <dbReference type="PROSITE" id="PS50041"/>
    </source>
</evidence>
<reference evidence="3 4" key="1">
    <citation type="submission" date="2024-04" db="EMBL/GenBank/DDBJ databases">
        <authorList>
            <consortium name="Genoscope - CEA"/>
            <person name="William W."/>
        </authorList>
    </citation>
    <scope>NUCLEOTIDE SEQUENCE [LARGE SCALE GENOMIC DNA]</scope>
</reference>
<evidence type="ECO:0000256" key="1">
    <source>
        <dbReference type="ARBA" id="ARBA00023157"/>
    </source>
</evidence>
<dbReference type="InterPro" id="IPR016187">
    <property type="entry name" value="CTDL_fold"/>
</dbReference>
<dbReference type="SUPFAM" id="SSF56436">
    <property type="entry name" value="C-type lectin-like"/>
    <property type="match status" value="1"/>
</dbReference>
<dbReference type="InterPro" id="IPR018378">
    <property type="entry name" value="C-type_lectin_CS"/>
</dbReference>
<dbReference type="EMBL" id="CAXITT010000187">
    <property type="protein sequence ID" value="CAL1534940.1"/>
    <property type="molecule type" value="Genomic_DNA"/>
</dbReference>
<protein>
    <recommendedName>
        <fullName evidence="2">C-type lectin domain-containing protein</fullName>
    </recommendedName>
</protein>
<evidence type="ECO:0000313" key="4">
    <source>
        <dbReference type="Proteomes" id="UP001497497"/>
    </source>
</evidence>
<proteinExistence type="predicted"/>
<keyword evidence="1" id="KW-1015">Disulfide bond</keyword>
<dbReference type="PROSITE" id="PS50041">
    <property type="entry name" value="C_TYPE_LECTIN_2"/>
    <property type="match status" value="1"/>
</dbReference>
<dbReference type="InterPro" id="IPR001304">
    <property type="entry name" value="C-type_lectin-like"/>
</dbReference>